<reference evidence="2" key="1">
    <citation type="journal article" date="2019" name="Int. J. Syst. Evol. Microbiol.">
        <title>The Global Catalogue of Microorganisms (GCM) 10K type strain sequencing project: providing services to taxonomists for standard genome sequencing and annotation.</title>
        <authorList>
            <consortium name="The Broad Institute Genomics Platform"/>
            <consortium name="The Broad Institute Genome Sequencing Center for Infectious Disease"/>
            <person name="Wu L."/>
            <person name="Ma J."/>
        </authorList>
    </citation>
    <scope>NUCLEOTIDE SEQUENCE [LARGE SCALE GENOMIC DNA]</scope>
    <source>
        <strain evidence="2">JCM 17804</strain>
    </source>
</reference>
<keyword evidence="2" id="KW-1185">Reference proteome</keyword>
<evidence type="ECO:0000313" key="2">
    <source>
        <dbReference type="Proteomes" id="UP001500975"/>
    </source>
</evidence>
<evidence type="ECO:0000313" key="1">
    <source>
        <dbReference type="EMBL" id="GAA4348380.1"/>
    </source>
</evidence>
<gene>
    <name evidence="1" type="ORF">GCM10023165_34110</name>
</gene>
<evidence type="ECO:0008006" key="3">
    <source>
        <dbReference type="Google" id="ProtNLM"/>
    </source>
</evidence>
<accession>A0ABP8I017</accession>
<protein>
    <recommendedName>
        <fullName evidence="3">Type III secretion chaperone SycN</fullName>
    </recommendedName>
</protein>
<comment type="caution">
    <text evidence="1">The sequence shown here is derived from an EMBL/GenBank/DDBJ whole genome shotgun (WGS) entry which is preliminary data.</text>
</comment>
<name>A0ABP8I017_9BURK</name>
<dbReference type="Proteomes" id="UP001500975">
    <property type="component" value="Unassembled WGS sequence"/>
</dbReference>
<dbReference type="EMBL" id="BAABGJ010000057">
    <property type="protein sequence ID" value="GAA4348380.1"/>
    <property type="molecule type" value="Genomic_DNA"/>
</dbReference>
<dbReference type="Gene3D" id="3.30.1460.10">
    <property type="match status" value="1"/>
</dbReference>
<proteinExistence type="predicted"/>
<dbReference type="SUPFAM" id="SSF69635">
    <property type="entry name" value="Type III secretory system chaperone-like"/>
    <property type="match status" value="1"/>
</dbReference>
<sequence>MDWVDDVIDSFGQAAGMPGLRLDEQGCLSFMVEGERQLTLIDLAQSGGDEVLVIVQAPLPQPQSMSMRAALQLADFRSGLGDPPQVALDGDQLVATLRIARSSFLSSTLDEAVDTLFKFHERVAHAGSAA</sequence>
<organism evidence="1 2">
    <name type="scientific">Variovorax defluvii</name>
    <dbReference type="NCBI Taxonomy" id="913761"/>
    <lineage>
        <taxon>Bacteria</taxon>
        <taxon>Pseudomonadati</taxon>
        <taxon>Pseudomonadota</taxon>
        <taxon>Betaproteobacteria</taxon>
        <taxon>Burkholderiales</taxon>
        <taxon>Comamonadaceae</taxon>
        <taxon>Variovorax</taxon>
    </lineage>
</organism>